<dbReference type="Proteomes" id="UP000327085">
    <property type="component" value="Chromosome 3"/>
</dbReference>
<dbReference type="InParanoid" id="A0A5E4F9C2"/>
<gene>
    <name evidence="1" type="ORF">ALMOND_2B007684</name>
</gene>
<proteinExistence type="predicted"/>
<sequence>MSSRAHRERERERERALPCERLQTSFSSFRERRSYLKGFNFVEESKLLSTG</sequence>
<evidence type="ECO:0000313" key="1">
    <source>
        <dbReference type="EMBL" id="VVA24060.1"/>
    </source>
</evidence>
<dbReference type="AlphaFoldDB" id="A0A5E4F9C2"/>
<evidence type="ECO:0000313" key="2">
    <source>
        <dbReference type="Proteomes" id="UP000327085"/>
    </source>
</evidence>
<organism evidence="1 2">
    <name type="scientific">Prunus dulcis</name>
    <name type="common">Almond</name>
    <name type="synonym">Amygdalus dulcis</name>
    <dbReference type="NCBI Taxonomy" id="3755"/>
    <lineage>
        <taxon>Eukaryota</taxon>
        <taxon>Viridiplantae</taxon>
        <taxon>Streptophyta</taxon>
        <taxon>Embryophyta</taxon>
        <taxon>Tracheophyta</taxon>
        <taxon>Spermatophyta</taxon>
        <taxon>Magnoliopsida</taxon>
        <taxon>eudicotyledons</taxon>
        <taxon>Gunneridae</taxon>
        <taxon>Pentapetalae</taxon>
        <taxon>rosids</taxon>
        <taxon>fabids</taxon>
        <taxon>Rosales</taxon>
        <taxon>Rosaceae</taxon>
        <taxon>Amygdaloideae</taxon>
        <taxon>Amygdaleae</taxon>
        <taxon>Prunus</taxon>
    </lineage>
</organism>
<protein>
    <submittedName>
        <fullName evidence="1">Uncharacterized protein</fullName>
    </submittedName>
</protein>
<dbReference type="EMBL" id="CABIKO010000077">
    <property type="protein sequence ID" value="VVA24060.1"/>
    <property type="molecule type" value="Genomic_DNA"/>
</dbReference>
<accession>A0A5E4F9C2</accession>
<name>A0A5E4F9C2_PRUDU</name>
<dbReference type="Gramene" id="VVA24060">
    <property type="protein sequence ID" value="VVA24060"/>
    <property type="gene ID" value="Prudul26B007684"/>
</dbReference>
<reference evidence="2" key="1">
    <citation type="journal article" date="2020" name="Plant J.">
        <title>Transposons played a major role in the diversification between the closely related almond and peach genomes: results from the almond genome sequence.</title>
        <authorList>
            <person name="Alioto T."/>
            <person name="Alexiou K.G."/>
            <person name="Bardil A."/>
            <person name="Barteri F."/>
            <person name="Castanera R."/>
            <person name="Cruz F."/>
            <person name="Dhingra A."/>
            <person name="Duval H."/>
            <person name="Fernandez I Marti A."/>
            <person name="Frias L."/>
            <person name="Galan B."/>
            <person name="Garcia J.L."/>
            <person name="Howad W."/>
            <person name="Gomez-Garrido J."/>
            <person name="Gut M."/>
            <person name="Julca I."/>
            <person name="Morata J."/>
            <person name="Puigdomenech P."/>
            <person name="Ribeca P."/>
            <person name="Rubio Cabetas M.J."/>
            <person name="Vlasova A."/>
            <person name="Wirthensohn M."/>
            <person name="Garcia-Mas J."/>
            <person name="Gabaldon T."/>
            <person name="Casacuberta J.M."/>
            <person name="Arus P."/>
        </authorList>
    </citation>
    <scope>NUCLEOTIDE SEQUENCE [LARGE SCALE GENOMIC DNA]</scope>
    <source>
        <strain evidence="2">cv. Texas</strain>
    </source>
</reference>